<dbReference type="EnsemblMetazoa" id="MESCA005253-RA">
    <property type="protein sequence ID" value="MESCA005253-PA"/>
    <property type="gene ID" value="MESCA005253"/>
</dbReference>
<protein>
    <submittedName>
        <fullName evidence="1">Uncharacterized protein</fullName>
    </submittedName>
</protein>
<name>T1GNU2_MEGSC</name>
<dbReference type="Proteomes" id="UP000015102">
    <property type="component" value="Unassembled WGS sequence"/>
</dbReference>
<evidence type="ECO:0000313" key="1">
    <source>
        <dbReference type="EnsemblMetazoa" id="MESCA005253-PA"/>
    </source>
</evidence>
<evidence type="ECO:0000313" key="2">
    <source>
        <dbReference type="Proteomes" id="UP000015102"/>
    </source>
</evidence>
<organism evidence="1 2">
    <name type="scientific">Megaselia scalaris</name>
    <name type="common">Humpbacked fly</name>
    <name type="synonym">Phora scalaris</name>
    <dbReference type="NCBI Taxonomy" id="36166"/>
    <lineage>
        <taxon>Eukaryota</taxon>
        <taxon>Metazoa</taxon>
        <taxon>Ecdysozoa</taxon>
        <taxon>Arthropoda</taxon>
        <taxon>Hexapoda</taxon>
        <taxon>Insecta</taxon>
        <taxon>Pterygota</taxon>
        <taxon>Neoptera</taxon>
        <taxon>Endopterygota</taxon>
        <taxon>Diptera</taxon>
        <taxon>Brachycera</taxon>
        <taxon>Muscomorpha</taxon>
        <taxon>Platypezoidea</taxon>
        <taxon>Phoridae</taxon>
        <taxon>Megaseliini</taxon>
        <taxon>Megaselia</taxon>
    </lineage>
</organism>
<dbReference type="EMBL" id="CAQQ02077169">
    <property type="status" value="NOT_ANNOTATED_CDS"/>
    <property type="molecule type" value="Genomic_DNA"/>
</dbReference>
<dbReference type="EMBL" id="CAQQ02077167">
    <property type="status" value="NOT_ANNOTATED_CDS"/>
    <property type="molecule type" value="Genomic_DNA"/>
</dbReference>
<proteinExistence type="predicted"/>
<dbReference type="EMBL" id="CAQQ02077166">
    <property type="status" value="NOT_ANNOTATED_CDS"/>
    <property type="molecule type" value="Genomic_DNA"/>
</dbReference>
<keyword evidence="2" id="KW-1185">Reference proteome</keyword>
<dbReference type="EMBL" id="CAQQ02077164">
    <property type="status" value="NOT_ANNOTATED_CDS"/>
    <property type="molecule type" value="Genomic_DNA"/>
</dbReference>
<reference evidence="2" key="1">
    <citation type="submission" date="2013-02" db="EMBL/GenBank/DDBJ databases">
        <authorList>
            <person name="Hughes D."/>
        </authorList>
    </citation>
    <scope>NUCLEOTIDE SEQUENCE</scope>
    <source>
        <strain>Durham</strain>
        <strain evidence="2">NC isolate 2 -- Noor lab</strain>
    </source>
</reference>
<dbReference type="EMBL" id="CAQQ02077165">
    <property type="status" value="NOT_ANNOTATED_CDS"/>
    <property type="molecule type" value="Genomic_DNA"/>
</dbReference>
<sequence>MDIATPVEGSVFGVCFRENFRNISWKVVEKFEKIHGKICQSKSNPLTTKQEEQVDKTIFNFYTKDSPSSASQTVPSSLQSHHKKPQLIEKCHLNVSEIKPNIMWKEMYRVQILQK</sequence>
<reference evidence="1" key="2">
    <citation type="submission" date="2015-06" db="UniProtKB">
        <authorList>
            <consortium name="EnsemblMetazoa"/>
        </authorList>
    </citation>
    <scope>IDENTIFICATION</scope>
</reference>
<dbReference type="AlphaFoldDB" id="T1GNU2"/>
<dbReference type="EMBL" id="CAQQ02077168">
    <property type="status" value="NOT_ANNOTATED_CDS"/>
    <property type="molecule type" value="Genomic_DNA"/>
</dbReference>
<dbReference type="HOGENOM" id="CLU_2111635_0_0_1"/>
<accession>T1GNU2</accession>